<proteinExistence type="predicted"/>
<dbReference type="PANTHER" id="PTHR12526">
    <property type="entry name" value="GLYCOSYLTRANSFERASE"/>
    <property type="match status" value="1"/>
</dbReference>
<dbReference type="Gene3D" id="3.40.50.2000">
    <property type="entry name" value="Glycogen Phosphorylase B"/>
    <property type="match status" value="2"/>
</dbReference>
<evidence type="ECO:0000313" key="3">
    <source>
        <dbReference type="EMBL" id="TCS44112.1"/>
    </source>
</evidence>
<dbReference type="GO" id="GO:0016757">
    <property type="term" value="F:glycosyltransferase activity"/>
    <property type="evidence" value="ECO:0007669"/>
    <property type="project" value="InterPro"/>
</dbReference>
<comment type="caution">
    <text evidence="3">The sequence shown here is derived from an EMBL/GenBank/DDBJ whole genome shotgun (WGS) entry which is preliminary data.</text>
</comment>
<sequence>MANKKPTVLHVIDTTGPGGAETVFLDLAENMDLQGYNKLALIKGSGWVEQQLKKRQIPYLVLKPYGFLSLPYYLQLFRIIKKYNVQYIQAHLLGSALSCSILRFLYRVPVVATLHGQVDVNPNERFVAVKRWILKVGLSKVVAVSGQLASYLESRGLFNASQLEVIHNGISTDRYTRAAVRSFRLDLGLNESTKLIGSVGNIRPAKDYKNLIEAAALVIEQEPGVHFLIAGHSKQPLQGELDALVAKLQLGNNVHFLGFVDDTPSFLAQLDVFALSSSAEGFSIATLEAMAANVPVVVTKCGGPEEIITPGVDGIMVPVGNPRALSEAIISALAAPNEFVTSAHEKVVRQFSMQAMVSKYLAIAEKELEQI</sequence>
<dbReference type="AlphaFoldDB" id="A0A4R3IGG8"/>
<dbReference type="SUPFAM" id="SSF53756">
    <property type="entry name" value="UDP-Glycosyltransferase/glycogen phosphorylase"/>
    <property type="match status" value="1"/>
</dbReference>
<evidence type="ECO:0000259" key="1">
    <source>
        <dbReference type="Pfam" id="PF00534"/>
    </source>
</evidence>
<reference evidence="3 4" key="1">
    <citation type="submission" date="2019-03" db="EMBL/GenBank/DDBJ databases">
        <title>Genomic Encyclopedia of Archaeal and Bacterial Type Strains, Phase II (KMG-II): from individual species to whole genera.</title>
        <authorList>
            <person name="Goeker M."/>
        </authorList>
    </citation>
    <scope>NUCLEOTIDE SEQUENCE [LARGE SCALE GENOMIC DNA]</scope>
    <source>
        <strain evidence="3 4">DSM 15388</strain>
    </source>
</reference>
<evidence type="ECO:0000313" key="4">
    <source>
        <dbReference type="Proteomes" id="UP000295793"/>
    </source>
</evidence>
<feature type="domain" description="Glycosyltransferase subfamily 4-like N-terminal" evidence="2">
    <location>
        <begin position="17"/>
        <end position="174"/>
    </location>
</feature>
<dbReference type="Pfam" id="PF00534">
    <property type="entry name" value="Glycos_transf_1"/>
    <property type="match status" value="1"/>
</dbReference>
<organism evidence="3 4">
    <name type="scientific">Reinekea marinisedimentorum</name>
    <dbReference type="NCBI Taxonomy" id="230495"/>
    <lineage>
        <taxon>Bacteria</taxon>
        <taxon>Pseudomonadati</taxon>
        <taxon>Pseudomonadota</taxon>
        <taxon>Gammaproteobacteria</taxon>
        <taxon>Oceanospirillales</taxon>
        <taxon>Saccharospirillaceae</taxon>
        <taxon>Reinekea</taxon>
    </lineage>
</organism>
<dbReference type="RefSeq" id="WP_132699436.1">
    <property type="nucleotide sequence ID" value="NZ_SLZR01000001.1"/>
</dbReference>
<dbReference type="GO" id="GO:1901135">
    <property type="term" value="P:carbohydrate derivative metabolic process"/>
    <property type="evidence" value="ECO:0007669"/>
    <property type="project" value="UniProtKB-ARBA"/>
</dbReference>
<keyword evidence="4" id="KW-1185">Reference proteome</keyword>
<dbReference type="Proteomes" id="UP000295793">
    <property type="component" value="Unassembled WGS sequence"/>
</dbReference>
<dbReference type="EMBL" id="SLZR01000001">
    <property type="protein sequence ID" value="TCS44112.1"/>
    <property type="molecule type" value="Genomic_DNA"/>
</dbReference>
<protein>
    <submittedName>
        <fullName evidence="3">Glycosyltransferase involved in cell wall biosynthesis</fullName>
    </submittedName>
</protein>
<feature type="domain" description="Glycosyl transferase family 1" evidence="1">
    <location>
        <begin position="186"/>
        <end position="336"/>
    </location>
</feature>
<gene>
    <name evidence="3" type="ORF">BCF53_101455</name>
</gene>
<name>A0A4R3IGG8_9GAMM</name>
<keyword evidence="3" id="KW-0808">Transferase</keyword>
<dbReference type="PANTHER" id="PTHR12526:SF630">
    <property type="entry name" value="GLYCOSYLTRANSFERASE"/>
    <property type="match status" value="1"/>
</dbReference>
<accession>A0A4R3IGG8</accession>
<dbReference type="OrthoDB" id="9804196at2"/>
<dbReference type="InterPro" id="IPR001296">
    <property type="entry name" value="Glyco_trans_1"/>
</dbReference>
<dbReference type="Pfam" id="PF13439">
    <property type="entry name" value="Glyco_transf_4"/>
    <property type="match status" value="1"/>
</dbReference>
<dbReference type="InterPro" id="IPR028098">
    <property type="entry name" value="Glyco_trans_4-like_N"/>
</dbReference>
<evidence type="ECO:0000259" key="2">
    <source>
        <dbReference type="Pfam" id="PF13439"/>
    </source>
</evidence>